<gene>
    <name evidence="1" type="ORF">TorRG33x02_293480</name>
</gene>
<dbReference type="EMBL" id="JXTC01000395">
    <property type="protein sequence ID" value="PON57619.1"/>
    <property type="molecule type" value="Genomic_DNA"/>
</dbReference>
<sequence length="56" mass="6297">NQNVHEDKMRDPNSVLDAASSWWNAYRNHVSSSVLGTNIANVNNTNHWKPPNPGKL</sequence>
<dbReference type="AlphaFoldDB" id="A0A2P5C986"/>
<reference evidence="2" key="1">
    <citation type="submission" date="2016-06" db="EMBL/GenBank/DDBJ databases">
        <title>Parallel loss of symbiosis genes in relatives of nitrogen-fixing non-legume Parasponia.</title>
        <authorList>
            <person name="Van Velzen R."/>
            <person name="Holmer R."/>
            <person name="Bu F."/>
            <person name="Rutten L."/>
            <person name="Van Zeijl A."/>
            <person name="Liu W."/>
            <person name="Santuari L."/>
            <person name="Cao Q."/>
            <person name="Sharma T."/>
            <person name="Shen D."/>
            <person name="Roswanjaya Y."/>
            <person name="Wardhani T."/>
            <person name="Kalhor M.S."/>
            <person name="Jansen J."/>
            <person name="Van den Hoogen J."/>
            <person name="Gungor B."/>
            <person name="Hartog M."/>
            <person name="Hontelez J."/>
            <person name="Verver J."/>
            <person name="Yang W.-C."/>
            <person name="Schijlen E."/>
            <person name="Repin R."/>
            <person name="Schilthuizen M."/>
            <person name="Schranz E."/>
            <person name="Heidstra R."/>
            <person name="Miyata K."/>
            <person name="Fedorova E."/>
            <person name="Kohlen W."/>
            <person name="Bisseling T."/>
            <person name="Smit S."/>
            <person name="Geurts R."/>
        </authorList>
    </citation>
    <scope>NUCLEOTIDE SEQUENCE [LARGE SCALE GENOMIC DNA]</scope>
    <source>
        <strain evidence="2">cv. RG33-2</strain>
    </source>
</reference>
<dbReference type="InParanoid" id="A0A2P5C986"/>
<comment type="caution">
    <text evidence="1">The sequence shown here is derived from an EMBL/GenBank/DDBJ whole genome shotgun (WGS) entry which is preliminary data.</text>
</comment>
<dbReference type="Proteomes" id="UP000237000">
    <property type="component" value="Unassembled WGS sequence"/>
</dbReference>
<organism evidence="1 2">
    <name type="scientific">Trema orientale</name>
    <name type="common">Charcoal tree</name>
    <name type="synonym">Celtis orientalis</name>
    <dbReference type="NCBI Taxonomy" id="63057"/>
    <lineage>
        <taxon>Eukaryota</taxon>
        <taxon>Viridiplantae</taxon>
        <taxon>Streptophyta</taxon>
        <taxon>Embryophyta</taxon>
        <taxon>Tracheophyta</taxon>
        <taxon>Spermatophyta</taxon>
        <taxon>Magnoliopsida</taxon>
        <taxon>eudicotyledons</taxon>
        <taxon>Gunneridae</taxon>
        <taxon>Pentapetalae</taxon>
        <taxon>rosids</taxon>
        <taxon>fabids</taxon>
        <taxon>Rosales</taxon>
        <taxon>Cannabaceae</taxon>
        <taxon>Trema</taxon>
    </lineage>
</organism>
<feature type="non-terminal residue" evidence="1">
    <location>
        <position position="1"/>
    </location>
</feature>
<protein>
    <submittedName>
        <fullName evidence="1">Uncharacterized protein</fullName>
    </submittedName>
</protein>
<accession>A0A2P5C986</accession>
<name>A0A2P5C986_TREOI</name>
<proteinExistence type="predicted"/>
<evidence type="ECO:0000313" key="2">
    <source>
        <dbReference type="Proteomes" id="UP000237000"/>
    </source>
</evidence>
<dbReference type="OrthoDB" id="1906820at2759"/>
<keyword evidence="2" id="KW-1185">Reference proteome</keyword>
<evidence type="ECO:0000313" key="1">
    <source>
        <dbReference type="EMBL" id="PON57619.1"/>
    </source>
</evidence>